<evidence type="ECO:0008006" key="4">
    <source>
        <dbReference type="Google" id="ProtNLM"/>
    </source>
</evidence>
<dbReference type="EMBL" id="BTRK01000001">
    <property type="protein sequence ID" value="GMR31781.1"/>
    <property type="molecule type" value="Genomic_DNA"/>
</dbReference>
<dbReference type="PROSITE" id="PS51257">
    <property type="entry name" value="PROKAR_LIPOPROTEIN"/>
    <property type="match status" value="1"/>
</dbReference>
<evidence type="ECO:0000313" key="2">
    <source>
        <dbReference type="EMBL" id="GMR31781.1"/>
    </source>
</evidence>
<protein>
    <recommendedName>
        <fullName evidence="4">ZP domain-containing protein</fullName>
    </recommendedName>
</protein>
<organism evidence="2 3">
    <name type="scientific">Pristionchus mayeri</name>
    <dbReference type="NCBI Taxonomy" id="1317129"/>
    <lineage>
        <taxon>Eukaryota</taxon>
        <taxon>Metazoa</taxon>
        <taxon>Ecdysozoa</taxon>
        <taxon>Nematoda</taxon>
        <taxon>Chromadorea</taxon>
        <taxon>Rhabditida</taxon>
        <taxon>Rhabditina</taxon>
        <taxon>Diplogasteromorpha</taxon>
        <taxon>Diplogasteroidea</taxon>
        <taxon>Neodiplogasteridae</taxon>
        <taxon>Pristionchus</taxon>
    </lineage>
</organism>
<sequence>MCPKCLNHTVVSEDRSTMRAITLLITVASCLSRTAVAEDDVTTQDRIIVECSRDRMLIHLRRDFHLFSLKGNDPECKPLPRNFTEYDGNVIRVITWSLPLSDRDNGPCGLSFGQLKDSKLWVHSTTIFGPDHQRIAQCIKTGVLDKRGARIRVEQVTPEMKELGTGRGTVEVANRSTISAYFHHRFPQAAGLSLHPIQCWMINERRHTRKLVVDAGCPVLNEEKKAIVSLGSETASMVTGDHPHVFFNAESSLFEDEDPSDLPSFRLQCSVIPCKGADLHQQVIGVARCPSIAWCQTDQKKMTYQPTDAFEINQDFSFKISSVYSVPAKFYRRLGMAIYPGGYMAMDTEQRSHQKEAESSLLECTIFFVLVFVAFLLFILLVVCVFRRLMKNVVCKEEIQTYLRSLFNPKGTINDDCHPMKTSEPLFEDEQEYPV</sequence>
<name>A0AAN4Z398_9BILA</name>
<accession>A0AAN4Z398</accession>
<proteinExistence type="predicted"/>
<comment type="caution">
    <text evidence="2">The sequence shown here is derived from an EMBL/GenBank/DDBJ whole genome shotgun (WGS) entry which is preliminary data.</text>
</comment>
<keyword evidence="1" id="KW-0472">Membrane</keyword>
<evidence type="ECO:0000256" key="1">
    <source>
        <dbReference type="SAM" id="Phobius"/>
    </source>
</evidence>
<evidence type="ECO:0000313" key="3">
    <source>
        <dbReference type="Proteomes" id="UP001328107"/>
    </source>
</evidence>
<feature type="transmembrane region" description="Helical" evidence="1">
    <location>
        <begin position="366"/>
        <end position="386"/>
    </location>
</feature>
<keyword evidence="3" id="KW-1185">Reference proteome</keyword>
<keyword evidence="1" id="KW-0812">Transmembrane</keyword>
<dbReference type="AlphaFoldDB" id="A0AAN4Z398"/>
<gene>
    <name evidence="2" type="ORF">PMAYCL1PPCAC_01976</name>
</gene>
<reference evidence="3" key="1">
    <citation type="submission" date="2022-10" db="EMBL/GenBank/DDBJ databases">
        <title>Genome assembly of Pristionchus species.</title>
        <authorList>
            <person name="Yoshida K."/>
            <person name="Sommer R.J."/>
        </authorList>
    </citation>
    <scope>NUCLEOTIDE SEQUENCE [LARGE SCALE GENOMIC DNA]</scope>
    <source>
        <strain evidence="3">RS5460</strain>
    </source>
</reference>
<dbReference type="Proteomes" id="UP001328107">
    <property type="component" value="Unassembled WGS sequence"/>
</dbReference>
<keyword evidence="1" id="KW-1133">Transmembrane helix</keyword>